<dbReference type="EMBL" id="CP047895">
    <property type="protein sequence ID" value="QHL91657.1"/>
    <property type="molecule type" value="Genomic_DNA"/>
</dbReference>
<keyword evidence="1" id="KW-0732">Signal</keyword>
<dbReference type="PROSITE" id="PS51257">
    <property type="entry name" value="PROKAR_LIPOPROTEIN"/>
    <property type="match status" value="1"/>
</dbReference>
<sequence>MFRKRLSRRLAIATAALLLACWLLLSTAPAAPGRAAPSPQDVAAGRAAIAALKAVRGADQGRVTIDNAMLAGIAALAGDASGRRHVDLRIANGRVEGVASLPLPLGLWVNVHASALPSARGFPPVEAWIGRLPLPRMVSRAAIRAALWLGRSRGADLPPLDRLVQRVEIGDGILVAQVSLPSRTGLIDTALKAGGTGFDTAQAVRGYCALVTADRAVGAGAPPRLADQIRLLFAEPPATPDTHRARLAALALRAVPERGDDLLPELAAAARKACPAGQNGSVLADPVLGGRTDLAKHWALSAALTAAFGRDAARAIGQWKELSDSLPSGSGFSFVDLAADRSGMHAAEALADPARAAQAEALLARADDELLLPAALTRAPEGLTEAQFLARFGSTESARFTAASRAIDAALPLAPAALARAKSR</sequence>
<dbReference type="KEGG" id="schy:GVO57_13710"/>
<feature type="chain" id="PRO_5030603664" evidence="1">
    <location>
        <begin position="31"/>
        <end position="424"/>
    </location>
</feature>
<protein>
    <submittedName>
        <fullName evidence="2">Uncharacterized protein</fullName>
    </submittedName>
</protein>
<name>A0A7Z2NXN9_9SPHN</name>
<accession>A0A7Z2NXN9</accession>
<keyword evidence="3" id="KW-1185">Reference proteome</keyword>
<evidence type="ECO:0000313" key="3">
    <source>
        <dbReference type="Proteomes" id="UP000464468"/>
    </source>
</evidence>
<gene>
    <name evidence="2" type="ORF">GVO57_13710</name>
</gene>
<dbReference type="AlphaFoldDB" id="A0A7Z2NXN9"/>
<evidence type="ECO:0000256" key="1">
    <source>
        <dbReference type="SAM" id="SignalP"/>
    </source>
</evidence>
<dbReference type="Proteomes" id="UP000464468">
    <property type="component" value="Chromosome"/>
</dbReference>
<dbReference type="RefSeq" id="WP_160593693.1">
    <property type="nucleotide sequence ID" value="NZ_CP047895.1"/>
</dbReference>
<evidence type="ECO:0000313" key="2">
    <source>
        <dbReference type="EMBL" id="QHL91657.1"/>
    </source>
</evidence>
<reference evidence="2 3" key="1">
    <citation type="submission" date="2020-01" db="EMBL/GenBank/DDBJ databases">
        <title>Sphingomonas sp. C33 whole genome sequece.</title>
        <authorList>
            <person name="Park C."/>
        </authorList>
    </citation>
    <scope>NUCLEOTIDE SEQUENCE [LARGE SCALE GENOMIC DNA]</scope>
    <source>
        <strain evidence="2 3">C33</strain>
    </source>
</reference>
<organism evidence="2 3">
    <name type="scientific">Sphingomonas changnyeongensis</name>
    <dbReference type="NCBI Taxonomy" id="2698679"/>
    <lineage>
        <taxon>Bacteria</taxon>
        <taxon>Pseudomonadati</taxon>
        <taxon>Pseudomonadota</taxon>
        <taxon>Alphaproteobacteria</taxon>
        <taxon>Sphingomonadales</taxon>
        <taxon>Sphingomonadaceae</taxon>
        <taxon>Sphingomonas</taxon>
    </lineage>
</organism>
<proteinExistence type="predicted"/>
<feature type="signal peptide" evidence="1">
    <location>
        <begin position="1"/>
        <end position="30"/>
    </location>
</feature>